<keyword evidence="10 11" id="KW-0472">Membrane</keyword>
<dbReference type="Pfam" id="PF02254">
    <property type="entry name" value="TrkA_N"/>
    <property type="match status" value="1"/>
</dbReference>
<feature type="transmembrane region" description="Helical" evidence="11">
    <location>
        <begin position="218"/>
        <end position="235"/>
    </location>
</feature>
<comment type="caution">
    <text evidence="14">The sequence shown here is derived from an EMBL/GenBank/DDBJ whole genome shotgun (WGS) entry which is preliminary data.</text>
</comment>
<dbReference type="Gene3D" id="3.40.50.720">
    <property type="entry name" value="NAD(P)-binding Rossmann-like Domain"/>
    <property type="match status" value="1"/>
</dbReference>
<dbReference type="InterPro" id="IPR003148">
    <property type="entry name" value="RCK_N"/>
</dbReference>
<feature type="transmembrane region" description="Helical" evidence="11">
    <location>
        <begin position="296"/>
        <end position="318"/>
    </location>
</feature>
<feature type="transmembrane region" description="Helical" evidence="11">
    <location>
        <begin position="146"/>
        <end position="165"/>
    </location>
</feature>
<keyword evidence="4" id="KW-0050">Antiport</keyword>
<feature type="domain" description="RCK N-terminal" evidence="12">
    <location>
        <begin position="410"/>
        <end position="527"/>
    </location>
</feature>
<feature type="domain" description="RCK C-terminal" evidence="13">
    <location>
        <begin position="574"/>
        <end position="660"/>
    </location>
</feature>
<feature type="transmembrane region" description="Helical" evidence="11">
    <location>
        <begin position="115"/>
        <end position="134"/>
    </location>
</feature>
<evidence type="ECO:0000313" key="15">
    <source>
        <dbReference type="Proteomes" id="UP001165395"/>
    </source>
</evidence>
<dbReference type="Pfam" id="PF00999">
    <property type="entry name" value="Na_H_Exchanger"/>
    <property type="match status" value="1"/>
</dbReference>
<keyword evidence="7" id="KW-0630">Potassium</keyword>
<proteinExistence type="inferred from homology"/>
<keyword evidence="15" id="KW-1185">Reference proteome</keyword>
<keyword evidence="8 11" id="KW-1133">Transmembrane helix</keyword>
<evidence type="ECO:0000256" key="2">
    <source>
        <dbReference type="ARBA" id="ARBA00005551"/>
    </source>
</evidence>
<dbReference type="InterPro" id="IPR004771">
    <property type="entry name" value="K/H_exchanger"/>
</dbReference>
<keyword evidence="3" id="KW-0813">Transport</keyword>
<dbReference type="InterPro" id="IPR036291">
    <property type="entry name" value="NAD(P)-bd_dom_sf"/>
</dbReference>
<dbReference type="PANTHER" id="PTHR46157:SF4">
    <property type="entry name" value="K(+) EFFLUX ANTIPORTER 3, CHLOROPLASTIC"/>
    <property type="match status" value="1"/>
</dbReference>
<reference evidence="14" key="1">
    <citation type="submission" date="2021-10" db="EMBL/GenBank/DDBJ databases">
        <title>The complete genome sequence of Leeia sp. TBRC 13508.</title>
        <authorList>
            <person name="Charoenyingcharoen P."/>
            <person name="Yukphan P."/>
        </authorList>
    </citation>
    <scope>NUCLEOTIDE SEQUENCE</scope>
    <source>
        <strain evidence="14">TBRC 13508</strain>
    </source>
</reference>
<feature type="transmembrane region" description="Helical" evidence="11">
    <location>
        <begin position="358"/>
        <end position="377"/>
    </location>
</feature>
<dbReference type="PANTHER" id="PTHR46157">
    <property type="entry name" value="K(+) EFFLUX ANTIPORTER 3, CHLOROPLASTIC"/>
    <property type="match status" value="1"/>
</dbReference>
<evidence type="ECO:0000259" key="13">
    <source>
        <dbReference type="PROSITE" id="PS51202"/>
    </source>
</evidence>
<evidence type="ECO:0000256" key="10">
    <source>
        <dbReference type="ARBA" id="ARBA00023136"/>
    </source>
</evidence>
<dbReference type="InterPro" id="IPR006037">
    <property type="entry name" value="RCK_C"/>
</dbReference>
<organism evidence="14 15">
    <name type="scientific">Leeia speluncae</name>
    <dbReference type="NCBI Taxonomy" id="2884804"/>
    <lineage>
        <taxon>Bacteria</taxon>
        <taxon>Pseudomonadati</taxon>
        <taxon>Pseudomonadota</taxon>
        <taxon>Betaproteobacteria</taxon>
        <taxon>Neisseriales</taxon>
        <taxon>Leeiaceae</taxon>
        <taxon>Leeia</taxon>
    </lineage>
</organism>
<dbReference type="EMBL" id="JAJBZT010000004">
    <property type="protein sequence ID" value="MCB6183687.1"/>
    <property type="molecule type" value="Genomic_DNA"/>
</dbReference>
<dbReference type="SUPFAM" id="SSF116726">
    <property type="entry name" value="TrkA C-terminal domain-like"/>
    <property type="match status" value="1"/>
</dbReference>
<dbReference type="InterPro" id="IPR006153">
    <property type="entry name" value="Cation/H_exchanger_TM"/>
</dbReference>
<feature type="transmembrane region" description="Helical" evidence="11">
    <location>
        <begin position="30"/>
        <end position="48"/>
    </location>
</feature>
<feature type="transmembrane region" description="Helical" evidence="11">
    <location>
        <begin position="60"/>
        <end position="78"/>
    </location>
</feature>
<dbReference type="InterPro" id="IPR038770">
    <property type="entry name" value="Na+/solute_symporter_sf"/>
</dbReference>
<evidence type="ECO:0000256" key="7">
    <source>
        <dbReference type="ARBA" id="ARBA00022958"/>
    </source>
</evidence>
<dbReference type="Gene3D" id="1.20.1530.20">
    <property type="match status" value="1"/>
</dbReference>
<feature type="transmembrane region" description="Helical" evidence="11">
    <location>
        <begin position="330"/>
        <end position="346"/>
    </location>
</feature>
<dbReference type="PROSITE" id="PS51201">
    <property type="entry name" value="RCK_N"/>
    <property type="match status" value="1"/>
</dbReference>
<sequence length="662" mass="72189">MHNTLEPVLLLLFAAVIAVVGCRMLKQPAILGYLLVGMLIGPHAFSLITENDSTETLGEIGVVFLMFSIGLEFSLAKLKAMRHSVFGLGMAQVVISLIVFPLVTSQIGLSWQTGLALGGMLAMSSTAIVSKILTERIELESAHGRQIFGILLFQDLSVVPLLILIPALATNPSGKDLFIELGIAGLQAVLVLLAVFYLGDKLLRKWFHLVASQKSSELFILNVLLITLGIAWLTSQAKLSMALGAFVAGMLISETEYRFEVEDNIRPFRDILLGLFFVTIGMKLDILHLWQYALGIAVFLVLLIPGKMIMIAGLCKIFKYPPGVSLRTGIYLAQAGEFGFVLLALATQSGEALLSNYLQQSLLSAMVIAMFVAPLLIQRSDKIVLKFVKSEWMSQSLQLTRIAMASMDAESHVLICGYGRSGQYLARTLSVENIPFMALDLDPERIAEARAAGEQVVFGDAGKKEALIAAGLKRASAVVIAFSDTHLAQKIISHVQDIRPELPIIVRTLDGTDIEKLKDAGAAEVVAELQEGSLMLASHTLMLLGIPFSRVIRRIRQTREEQYALFKGFFVGETDLQESAGDASHPRLHTIHIAESAYAADKTLSEVCLESECGVEIRAIRRRNTRTITPAPELVIQVDDTLVILGTPESLKSAEKRLLQGS</sequence>
<dbReference type="SUPFAM" id="SSF51735">
    <property type="entry name" value="NAD(P)-binding Rossmann-fold domains"/>
    <property type="match status" value="1"/>
</dbReference>
<keyword evidence="9" id="KW-0406">Ion transport</keyword>
<evidence type="ECO:0000256" key="11">
    <source>
        <dbReference type="SAM" id="Phobius"/>
    </source>
</evidence>
<evidence type="ECO:0000313" key="14">
    <source>
        <dbReference type="EMBL" id="MCB6183687.1"/>
    </source>
</evidence>
<dbReference type="RefSeq" id="WP_227180465.1">
    <property type="nucleotide sequence ID" value="NZ_JAJBZT010000004.1"/>
</dbReference>
<accession>A0ABS8D6C3</accession>
<evidence type="ECO:0000259" key="12">
    <source>
        <dbReference type="PROSITE" id="PS51201"/>
    </source>
</evidence>
<keyword evidence="5" id="KW-0633">Potassium transport</keyword>
<dbReference type="Pfam" id="PF02080">
    <property type="entry name" value="TrkA_C"/>
    <property type="match status" value="1"/>
</dbReference>
<evidence type="ECO:0000256" key="8">
    <source>
        <dbReference type="ARBA" id="ARBA00022989"/>
    </source>
</evidence>
<evidence type="ECO:0000256" key="1">
    <source>
        <dbReference type="ARBA" id="ARBA00004141"/>
    </source>
</evidence>
<dbReference type="InterPro" id="IPR036721">
    <property type="entry name" value="RCK_C_sf"/>
</dbReference>
<dbReference type="PROSITE" id="PS51202">
    <property type="entry name" value="RCK_C"/>
    <property type="match status" value="1"/>
</dbReference>
<dbReference type="Gene3D" id="3.30.70.1450">
    <property type="entry name" value="Regulator of K+ conductance, C-terminal domain"/>
    <property type="match status" value="1"/>
</dbReference>
<protein>
    <submittedName>
        <fullName evidence="14">Monovalent cation:proton antiporter-2 (CPA2) family protein</fullName>
    </submittedName>
</protein>
<evidence type="ECO:0000256" key="6">
    <source>
        <dbReference type="ARBA" id="ARBA00022692"/>
    </source>
</evidence>
<evidence type="ECO:0000256" key="3">
    <source>
        <dbReference type="ARBA" id="ARBA00022448"/>
    </source>
</evidence>
<feature type="transmembrane region" description="Helical" evidence="11">
    <location>
        <begin position="6"/>
        <end position="25"/>
    </location>
</feature>
<comment type="subcellular location">
    <subcellularLocation>
        <location evidence="1">Membrane</location>
        <topology evidence="1">Multi-pass membrane protein</topology>
    </subcellularLocation>
</comment>
<dbReference type="Proteomes" id="UP001165395">
    <property type="component" value="Unassembled WGS sequence"/>
</dbReference>
<dbReference type="NCBIfam" id="TIGR00932">
    <property type="entry name" value="2a37"/>
    <property type="match status" value="1"/>
</dbReference>
<evidence type="ECO:0000256" key="9">
    <source>
        <dbReference type="ARBA" id="ARBA00023065"/>
    </source>
</evidence>
<comment type="similarity">
    <text evidence="2">Belongs to the monovalent cation:proton antiporter 2 (CPA2) transporter (TC 2.A.37) family.</text>
</comment>
<feature type="transmembrane region" description="Helical" evidence="11">
    <location>
        <begin position="85"/>
        <end position="103"/>
    </location>
</feature>
<name>A0ABS8D6C3_9NEIS</name>
<feature type="transmembrane region" description="Helical" evidence="11">
    <location>
        <begin position="177"/>
        <end position="198"/>
    </location>
</feature>
<evidence type="ECO:0000256" key="5">
    <source>
        <dbReference type="ARBA" id="ARBA00022538"/>
    </source>
</evidence>
<gene>
    <name evidence="14" type="ORF">LIN78_09005</name>
</gene>
<evidence type="ECO:0000256" key="4">
    <source>
        <dbReference type="ARBA" id="ARBA00022449"/>
    </source>
</evidence>
<keyword evidence="6 11" id="KW-0812">Transmembrane</keyword>